<protein>
    <submittedName>
        <fullName evidence="3">Methyltransferase domain-containing protein</fullName>
    </submittedName>
</protein>
<dbReference type="InterPro" id="IPR013216">
    <property type="entry name" value="Methyltransf_11"/>
</dbReference>
<dbReference type="CDD" id="cd02440">
    <property type="entry name" value="AdoMet_MTases"/>
    <property type="match status" value="1"/>
</dbReference>
<keyword evidence="3" id="KW-0489">Methyltransferase</keyword>
<keyword evidence="4" id="KW-1185">Reference proteome</keyword>
<dbReference type="EMBL" id="FQVN01000005">
    <property type="protein sequence ID" value="SHF89273.1"/>
    <property type="molecule type" value="Genomic_DNA"/>
</dbReference>
<dbReference type="Proteomes" id="UP000184501">
    <property type="component" value="Unassembled WGS sequence"/>
</dbReference>
<dbReference type="Gene3D" id="3.40.50.150">
    <property type="entry name" value="Vaccinia Virus protein VP39"/>
    <property type="match status" value="1"/>
</dbReference>
<proteinExistence type="predicted"/>
<dbReference type="SUPFAM" id="SSF53335">
    <property type="entry name" value="S-adenosyl-L-methionine-dependent methyltransferases"/>
    <property type="match status" value="1"/>
</dbReference>
<dbReference type="RefSeq" id="WP_073484525.1">
    <property type="nucleotide sequence ID" value="NZ_FQVN01000005.1"/>
</dbReference>
<dbReference type="AlphaFoldDB" id="A0A1M5FCE9"/>
<dbReference type="Pfam" id="PF08241">
    <property type="entry name" value="Methyltransf_11"/>
    <property type="match status" value="1"/>
</dbReference>
<dbReference type="InterPro" id="IPR050508">
    <property type="entry name" value="Methyltransf_Superfamily"/>
</dbReference>
<reference evidence="3 4" key="1">
    <citation type="submission" date="2016-11" db="EMBL/GenBank/DDBJ databases">
        <authorList>
            <person name="Jaros S."/>
            <person name="Januszkiewicz K."/>
            <person name="Wedrychowicz H."/>
        </authorList>
    </citation>
    <scope>NUCLEOTIDE SEQUENCE [LARGE SCALE GENOMIC DNA]</scope>
    <source>
        <strain evidence="3 4">DSM 44523</strain>
    </source>
</reference>
<evidence type="ECO:0000313" key="3">
    <source>
        <dbReference type="EMBL" id="SHF89273.1"/>
    </source>
</evidence>
<evidence type="ECO:0000259" key="2">
    <source>
        <dbReference type="Pfam" id="PF08241"/>
    </source>
</evidence>
<dbReference type="InterPro" id="IPR029063">
    <property type="entry name" value="SAM-dependent_MTases_sf"/>
</dbReference>
<feature type="region of interest" description="Disordered" evidence="1">
    <location>
        <begin position="240"/>
        <end position="262"/>
    </location>
</feature>
<dbReference type="GO" id="GO:0032259">
    <property type="term" value="P:methylation"/>
    <property type="evidence" value="ECO:0007669"/>
    <property type="project" value="UniProtKB-KW"/>
</dbReference>
<name>A0A1M5FCE9_STRHI</name>
<dbReference type="PANTHER" id="PTHR42912">
    <property type="entry name" value="METHYLTRANSFERASE"/>
    <property type="match status" value="1"/>
</dbReference>
<dbReference type="OrthoDB" id="9805171at2"/>
<sequence length="302" mass="32261">MIYEHPLAYLLGLEGVALLRAFTGEFDRDFVESRIAEIRELLADEALAGDGVDVRRIGAVEGYALWSATYDAPGNAAFAIDSPVISEIVDALPAGVAVDAACGTGRISAVLAERGHRVLGVDSSPDMLAVARERVPDGEFSVGDLRRLPVADAGADLVVCALALTHVPDLGPVLAEFARVLRPGGHLVLSDVHPEGVLRGSIPTLRGPDGKPGRLVSHRHLVGDYLRAALPVGLRLRRCEEPRRPSPPEAASPEVAPPSAPRNPGPWELWPWSLLELAPEAARAANADIPAMLIWHFQREES</sequence>
<feature type="compositionally biased region" description="Pro residues" evidence="1">
    <location>
        <begin position="247"/>
        <end position="262"/>
    </location>
</feature>
<evidence type="ECO:0000256" key="1">
    <source>
        <dbReference type="SAM" id="MobiDB-lite"/>
    </source>
</evidence>
<gene>
    <name evidence="3" type="ORF">SAMN05444320_105377</name>
</gene>
<evidence type="ECO:0000313" key="4">
    <source>
        <dbReference type="Proteomes" id="UP000184501"/>
    </source>
</evidence>
<keyword evidence="3" id="KW-0808">Transferase</keyword>
<dbReference type="PANTHER" id="PTHR42912:SF93">
    <property type="entry name" value="N6-ADENOSINE-METHYLTRANSFERASE TMT1A"/>
    <property type="match status" value="1"/>
</dbReference>
<accession>A0A1M5FCE9</accession>
<feature type="domain" description="Methyltransferase type 11" evidence="2">
    <location>
        <begin position="98"/>
        <end position="189"/>
    </location>
</feature>
<organism evidence="3 4">
    <name type="scientific">Streptoalloteichus hindustanus</name>
    <dbReference type="NCBI Taxonomy" id="2017"/>
    <lineage>
        <taxon>Bacteria</taxon>
        <taxon>Bacillati</taxon>
        <taxon>Actinomycetota</taxon>
        <taxon>Actinomycetes</taxon>
        <taxon>Pseudonocardiales</taxon>
        <taxon>Pseudonocardiaceae</taxon>
        <taxon>Streptoalloteichus</taxon>
    </lineage>
</organism>
<dbReference type="STRING" id="2017.SAMN05444320_105377"/>
<dbReference type="GO" id="GO:0008757">
    <property type="term" value="F:S-adenosylmethionine-dependent methyltransferase activity"/>
    <property type="evidence" value="ECO:0007669"/>
    <property type="project" value="InterPro"/>
</dbReference>